<dbReference type="PROSITE" id="PS01360">
    <property type="entry name" value="ZF_MYND_1"/>
    <property type="match status" value="1"/>
</dbReference>
<accession>A0ABR3ADU9</accession>
<evidence type="ECO:0000256" key="1">
    <source>
        <dbReference type="ARBA" id="ARBA00022723"/>
    </source>
</evidence>
<proteinExistence type="predicted"/>
<evidence type="ECO:0000256" key="3">
    <source>
        <dbReference type="ARBA" id="ARBA00022833"/>
    </source>
</evidence>
<dbReference type="InterPro" id="IPR002893">
    <property type="entry name" value="Znf_MYND"/>
</dbReference>
<name>A0ABR3ADU9_9AGAR</name>
<dbReference type="EMBL" id="JBBXMP010000004">
    <property type="protein sequence ID" value="KAL0071139.1"/>
    <property type="molecule type" value="Genomic_DNA"/>
</dbReference>
<gene>
    <name evidence="6" type="ORF">AAF712_001698</name>
</gene>
<keyword evidence="1" id="KW-0479">Metal-binding</keyword>
<dbReference type="Proteomes" id="UP001437256">
    <property type="component" value="Unassembled WGS sequence"/>
</dbReference>
<keyword evidence="3" id="KW-0862">Zinc</keyword>
<evidence type="ECO:0000256" key="2">
    <source>
        <dbReference type="ARBA" id="ARBA00022771"/>
    </source>
</evidence>
<evidence type="ECO:0000256" key="4">
    <source>
        <dbReference type="PROSITE-ProRule" id="PRU00134"/>
    </source>
</evidence>
<dbReference type="Gene3D" id="6.10.140.2220">
    <property type="match status" value="1"/>
</dbReference>
<reference evidence="6 7" key="1">
    <citation type="submission" date="2024-05" db="EMBL/GenBank/DDBJ databases">
        <title>A draft genome resource for the thread blight pathogen Marasmius tenuissimus strain MS-2.</title>
        <authorList>
            <person name="Yulfo-Soto G.E."/>
            <person name="Baruah I.K."/>
            <person name="Amoako-Attah I."/>
            <person name="Bukari Y."/>
            <person name="Meinhardt L.W."/>
            <person name="Bailey B.A."/>
            <person name="Cohen S.P."/>
        </authorList>
    </citation>
    <scope>NUCLEOTIDE SEQUENCE [LARGE SCALE GENOMIC DNA]</scope>
    <source>
        <strain evidence="6 7">MS-2</strain>
    </source>
</reference>
<keyword evidence="7" id="KW-1185">Reference proteome</keyword>
<evidence type="ECO:0000313" key="6">
    <source>
        <dbReference type="EMBL" id="KAL0071139.1"/>
    </source>
</evidence>
<evidence type="ECO:0000313" key="7">
    <source>
        <dbReference type="Proteomes" id="UP001437256"/>
    </source>
</evidence>
<dbReference type="Pfam" id="PF01753">
    <property type="entry name" value="zf-MYND"/>
    <property type="match status" value="1"/>
</dbReference>
<evidence type="ECO:0000259" key="5">
    <source>
        <dbReference type="PROSITE" id="PS50865"/>
    </source>
</evidence>
<sequence length="230" mass="26026">MSTLSRFDTCCICNRTASEATGQLQRCSRCKAAYYCGQACQKRSWKSHKKICKDSPDLRFSEPSEGIPGVRLLGGFNSPFWPEAKVISPNHPVWTKGSVSPVSQIVGVPLLIYRELEELELESPNDPNRDNQAATFLMIDPQTGFASPRWQKNVGPVTVARGDHKPLSKIALEMIWMYCDRILDVFGDDGSTPWNMYTKEFFDEFCQDYKENALMNGRRVADFNAQEVPL</sequence>
<protein>
    <recommendedName>
        <fullName evidence="5">MYND-type domain-containing protein</fullName>
    </recommendedName>
</protein>
<dbReference type="PROSITE" id="PS50865">
    <property type="entry name" value="ZF_MYND_2"/>
    <property type="match status" value="1"/>
</dbReference>
<comment type="caution">
    <text evidence="6">The sequence shown here is derived from an EMBL/GenBank/DDBJ whole genome shotgun (WGS) entry which is preliminary data.</text>
</comment>
<dbReference type="SUPFAM" id="SSF144232">
    <property type="entry name" value="HIT/MYND zinc finger-like"/>
    <property type="match status" value="1"/>
</dbReference>
<organism evidence="6 7">
    <name type="scientific">Marasmius tenuissimus</name>
    <dbReference type="NCBI Taxonomy" id="585030"/>
    <lineage>
        <taxon>Eukaryota</taxon>
        <taxon>Fungi</taxon>
        <taxon>Dikarya</taxon>
        <taxon>Basidiomycota</taxon>
        <taxon>Agaricomycotina</taxon>
        <taxon>Agaricomycetes</taxon>
        <taxon>Agaricomycetidae</taxon>
        <taxon>Agaricales</taxon>
        <taxon>Marasmiineae</taxon>
        <taxon>Marasmiaceae</taxon>
        <taxon>Marasmius</taxon>
    </lineage>
</organism>
<feature type="domain" description="MYND-type" evidence="5">
    <location>
        <begin position="10"/>
        <end position="52"/>
    </location>
</feature>
<keyword evidence="2 4" id="KW-0863">Zinc-finger</keyword>